<dbReference type="AlphaFoldDB" id="A0A5J5BV11"/>
<protein>
    <recommendedName>
        <fullName evidence="2">Retrovirus-related Pol polyprotein from transposon TNT 1-94-like beta-barrel domain-containing protein</fullName>
    </recommendedName>
</protein>
<dbReference type="Pfam" id="PF22936">
    <property type="entry name" value="Pol_BBD"/>
    <property type="match status" value="1"/>
</dbReference>
<dbReference type="PANTHER" id="PTHR47481:SF30">
    <property type="entry name" value="CCHC-TYPE DOMAIN-CONTAINING PROTEIN"/>
    <property type="match status" value="1"/>
</dbReference>
<gene>
    <name evidence="3" type="ORF">F0562_003237</name>
</gene>
<dbReference type="OrthoDB" id="1164227at2759"/>
<feature type="region of interest" description="Disordered" evidence="1">
    <location>
        <begin position="201"/>
        <end position="246"/>
    </location>
</feature>
<feature type="compositionally biased region" description="Polar residues" evidence="1">
    <location>
        <begin position="230"/>
        <end position="242"/>
    </location>
</feature>
<accession>A0A5J5BV11</accession>
<sequence>MPLPSSIGVVVPSQSGFMSIKLDRTNYPLWLAQIVPILKSKNLMGFVTGTTSCPVEFKCNSDGTFTTEVDPRYVSWHQQDQMILSWVNNSLSPSVMSIVARFTSSHATWSSLEKRYASQSKNRILQLRHDLLTVKGEGLSISDFVDKINQIADNLALAGKPVDDDELVNIILNNVGPAYEITAHQTPSLEASPTAMYAPKAHHSTTRGRHPMHPRDSQMRGRGPSAFRRTPNTWSPPQSGPVSSRPPCQICHRSGHSAIDCYQRMNHAYEGRIPPQKLMAMAAFASSNPPSTTWISDSGASNHITSDLTNLALPNAYQGKDHVAVGNGAGLPIAHTGSSKFICGSSTFALQNILHCPSIAANLLSISQFTEDNNCYFVFYSDCFYVKDVKTRKTFFRRKSEHGLYPFRIHTQISTKSGHPFAFVGVLVSVPIWHSRLGHPVTNTLSRLISNKCIFINETTSLVFPFPSATVSNLVPHLPSTTSISSPDLPTQTPPTVPPLN</sequence>
<evidence type="ECO:0000313" key="4">
    <source>
        <dbReference type="Proteomes" id="UP000325577"/>
    </source>
</evidence>
<dbReference type="Proteomes" id="UP000325577">
    <property type="component" value="Linkage Group LG1"/>
</dbReference>
<evidence type="ECO:0000256" key="1">
    <source>
        <dbReference type="SAM" id="MobiDB-lite"/>
    </source>
</evidence>
<reference evidence="3 4" key="1">
    <citation type="submission" date="2019-09" db="EMBL/GenBank/DDBJ databases">
        <title>A chromosome-level genome assembly of the Chinese tupelo Nyssa sinensis.</title>
        <authorList>
            <person name="Yang X."/>
            <person name="Kang M."/>
            <person name="Yang Y."/>
            <person name="Xiong H."/>
            <person name="Wang M."/>
            <person name="Zhang Z."/>
            <person name="Wang Z."/>
            <person name="Wu H."/>
            <person name="Ma T."/>
            <person name="Liu J."/>
            <person name="Xi Z."/>
        </authorList>
    </citation>
    <scope>NUCLEOTIDE SEQUENCE [LARGE SCALE GENOMIC DNA]</scope>
    <source>
        <strain evidence="3">J267</strain>
        <tissue evidence="3">Leaf</tissue>
    </source>
</reference>
<feature type="domain" description="Retrovirus-related Pol polyprotein from transposon TNT 1-94-like beta-barrel" evidence="2">
    <location>
        <begin position="294"/>
        <end position="372"/>
    </location>
</feature>
<dbReference type="Pfam" id="PF14223">
    <property type="entry name" value="Retrotran_gag_2"/>
    <property type="match status" value="1"/>
</dbReference>
<dbReference type="EMBL" id="CM018032">
    <property type="protein sequence ID" value="KAA8546839.1"/>
    <property type="molecule type" value="Genomic_DNA"/>
</dbReference>
<organism evidence="3 4">
    <name type="scientific">Nyssa sinensis</name>
    <dbReference type="NCBI Taxonomy" id="561372"/>
    <lineage>
        <taxon>Eukaryota</taxon>
        <taxon>Viridiplantae</taxon>
        <taxon>Streptophyta</taxon>
        <taxon>Embryophyta</taxon>
        <taxon>Tracheophyta</taxon>
        <taxon>Spermatophyta</taxon>
        <taxon>Magnoliopsida</taxon>
        <taxon>eudicotyledons</taxon>
        <taxon>Gunneridae</taxon>
        <taxon>Pentapetalae</taxon>
        <taxon>asterids</taxon>
        <taxon>Cornales</taxon>
        <taxon>Nyssaceae</taxon>
        <taxon>Nyssa</taxon>
    </lineage>
</organism>
<dbReference type="InterPro" id="IPR054722">
    <property type="entry name" value="PolX-like_BBD"/>
</dbReference>
<evidence type="ECO:0000259" key="2">
    <source>
        <dbReference type="Pfam" id="PF22936"/>
    </source>
</evidence>
<name>A0A5J5BV11_9ASTE</name>
<dbReference type="PANTHER" id="PTHR47481">
    <property type="match status" value="1"/>
</dbReference>
<keyword evidence="4" id="KW-1185">Reference proteome</keyword>
<feature type="compositionally biased region" description="Basic residues" evidence="1">
    <location>
        <begin position="201"/>
        <end position="212"/>
    </location>
</feature>
<evidence type="ECO:0000313" key="3">
    <source>
        <dbReference type="EMBL" id="KAA8546839.1"/>
    </source>
</evidence>
<proteinExistence type="predicted"/>